<dbReference type="SMART" id="SM00248">
    <property type="entry name" value="ANK"/>
    <property type="match status" value="9"/>
</dbReference>
<name>A0A6J8C6M0_MYTCO</name>
<dbReference type="InterPro" id="IPR036770">
    <property type="entry name" value="Ankyrin_rpt-contain_sf"/>
</dbReference>
<dbReference type="PANTHER" id="PTHR46586:SF3">
    <property type="entry name" value="ANKYRIN REPEAT-CONTAINING PROTEIN"/>
    <property type="match status" value="1"/>
</dbReference>
<accession>A0A6J8C6M0</accession>
<dbReference type="PANTHER" id="PTHR46586">
    <property type="entry name" value="ANKYRIN REPEAT-CONTAINING PROTEIN"/>
    <property type="match status" value="1"/>
</dbReference>
<dbReference type="SUPFAM" id="SSF48403">
    <property type="entry name" value="Ankyrin repeat"/>
    <property type="match status" value="2"/>
</dbReference>
<gene>
    <name evidence="3" type="ORF">MCOR_26363</name>
</gene>
<dbReference type="EMBL" id="CACVKT020004708">
    <property type="protein sequence ID" value="CAC5391352.1"/>
    <property type="molecule type" value="Genomic_DNA"/>
</dbReference>
<keyword evidence="4" id="KW-1185">Reference proteome</keyword>
<reference evidence="3 4" key="1">
    <citation type="submission" date="2020-06" db="EMBL/GenBank/DDBJ databases">
        <authorList>
            <person name="Li R."/>
            <person name="Bekaert M."/>
        </authorList>
    </citation>
    <scope>NUCLEOTIDE SEQUENCE [LARGE SCALE GENOMIC DNA]</scope>
    <source>
        <strain evidence="4">wild</strain>
    </source>
</reference>
<proteinExistence type="predicted"/>
<feature type="domain" description="Novel STAND NTPase 3" evidence="2">
    <location>
        <begin position="559"/>
        <end position="717"/>
    </location>
</feature>
<protein>
    <recommendedName>
        <fullName evidence="2">Novel STAND NTPase 3 domain-containing protein</fullName>
    </recommendedName>
</protein>
<evidence type="ECO:0000313" key="4">
    <source>
        <dbReference type="Proteomes" id="UP000507470"/>
    </source>
</evidence>
<keyword evidence="1" id="KW-0175">Coiled coil</keyword>
<dbReference type="OrthoDB" id="6149069at2759"/>
<dbReference type="Gene3D" id="1.25.40.20">
    <property type="entry name" value="Ankyrin repeat-containing domain"/>
    <property type="match status" value="3"/>
</dbReference>
<dbReference type="Pfam" id="PF20720">
    <property type="entry name" value="nSTAND3"/>
    <property type="match status" value="1"/>
</dbReference>
<evidence type="ECO:0000259" key="2">
    <source>
        <dbReference type="Pfam" id="PF20720"/>
    </source>
</evidence>
<dbReference type="InterPro" id="IPR052050">
    <property type="entry name" value="SecEffector_AnkRepeat"/>
</dbReference>
<dbReference type="InterPro" id="IPR049050">
    <property type="entry name" value="nSTAND3"/>
</dbReference>
<evidence type="ECO:0000256" key="1">
    <source>
        <dbReference type="SAM" id="Coils"/>
    </source>
</evidence>
<evidence type="ECO:0000313" key="3">
    <source>
        <dbReference type="EMBL" id="CAC5391352.1"/>
    </source>
</evidence>
<dbReference type="InterPro" id="IPR002110">
    <property type="entry name" value="Ankyrin_rpt"/>
</dbReference>
<sequence length="2080" mass="239278">MAAALATDDKLMSELSALVENINKVERSGISRLDELHASVILIEDNAETLISIASNNMETTNNKTVNGTSSTTLHVEIETQMSTLETNDSLRTELGGIVNRILQKSNGRGETRDSSASLLPLPSEEIIHANTIAPCSLSGQENIASDKGSVKDMSSTQTSLIYRTEHINPHFAGMAMSNLAKEQENFLRYAILIVNHSKKALQDLLELNLKNNHLTFQEFINRNQHEIYHLYSDFRCCQCQNSPQRRKRILFPSEMELLFEINKKIPSHRRIGHNDYCCSYAKVGITSQVLDLSLARCLLMNFCLDVFWFTCLTSQGQTLEQFLNSNKHVIYHLWKNNQNCCQCLPGFIFPCNDSLITENEWKSMFSSQLSPCKNHRKRMSTGSLSICSVGANSAVALQDIHLHIQRSIIQNCSHISKAVDKLVEQRSLIFAHVPEATISESDFKLLWNDTENNLLEIARVCGKETHVKKNLRDLHFKPLSLNMFVKYKQLLHKNMEAINKNVASEHQETRQNKSCKLRKLEDRIESLETSSIEEQGLRKIIAGETLSEIEKHSKDQTYIEIKAVTACVQMLDNSKVLILSGREGSGKSKNSLEILRQIKEKHPETDVIKLKRLNQFSDIIDKDANTIILFEDVFGRITKQFCEDTDVQILDSLYSYISLGNVRVIFEIRNNVKQECQSLLSSHDIFCNSITYLDLNSEEFGLSLKEKESIFINYCTKNKIDIIYKKKSFYCDAYFIGIEEIKVSIIDESEVTCGFSADNKCIVFNSCAVEDMIRSDPYQGFPQCCRLFTQNKTLTKLGAAFFKCPSKILLQEIENMRMEGMDNDAKGLKYVILVYILSNQAISAMSIKNDDHAHQNLFYECYNKTFGVKLHEIIYLYEELVGRYLIIKEQTICFQHLALQDSVLISYCKINPKAIIPLLSIDHLIDIVRAQNYMEQEEEIVIKISKSYYSEFAAKIISLMNSELYDRSYRDRFMESKIITDYDVDLIYELIVCINNVNYTPSSLSSLSVESYTRHYFPLYLLLRNIGKLDDKELTVYHTKDQMCISITIRDKNISLCVDPNIALSCAFETKYIDIIKWLLKNTDHSLIDFENLFGYEEAYVALKYVECVQFLLVNVKPDMIDMTQLFMNVCCSSNNEEKHAMYWMMDNVDDSLIDYDKCIDEMLELDYKDMCIDLILYTLKKVNPKWLDINKVVYKSCRYGSSGVILKVLQNFDHELFEKEELINTMILNFKDEDCVNKIVKLILPWIKYCDINRLVEAAECYRWYSVLELLITHVSDLSIDIVQLIEKIFKCWDDWEEEEGEQVDDHMENVFRLLLKHHMDNIDVANIIMEKACDVGSHTVVEELLMDKFDNISYYLNITLAKCLSRRFDEISVSNDGGYGKLLMLFLQRVNTKFIDLHSVMNDVCDIGHSSAVLWLLENKHKHCFDMRNVMNKVSYHGDLKLVEYLKQTYKAGDFDYKTAMIKACRNSQKKTVDVCKWLWANIDRSMFDMKAALNNASRCNNTEAVVWILTEIETGLYDTEAAMLLACEHGDYNTVDLLLDTSSKKRLDIQSAIIIACRNENNGLFITQHLYERADQTTININHIFSAACKNYRINIVQWIIETCDQNITKTETRNGQKHFIKSLDKNRVDMDQAVTCILDMDAPDQKKGLVNETKIQLLRLILKKSYPSTIHIYKLLTEACKNDWVEIFQWILGRVDHACLNIGEIVNVACRNGAFNIIKWSLENIDMQLVDVDNIMVESCGFGWLECLVLIWKHCNQYKLQEAMTEACTYDRLHIAEWLLQNVHYQLFDIPMLLQEAGRNGWIHIFCSLLQNFHFDKSDMHTATSQALENGHLKIAELVISTVGKECFSFSSFSDNTYIGANKEGVVNFLLHNIDPRCLDIATLMTNACLFGWKDIVTFIVDNDLTSLCDLSLAFNTACDYGELKIAQHLLEKVGLHILTTVDKTMHSVAVNGWDEIAVLLLDKVEHTRLDIGNALITACRHGEIDVAQAILRKVERHMLDVKTALNKACENHMHEELVLWILENIDQEQVDLKTVKIQAIRHKWRKVQFAIPDVDIEDLNQVEQETGTVCIIIS</sequence>
<dbReference type="Proteomes" id="UP000507470">
    <property type="component" value="Unassembled WGS sequence"/>
</dbReference>
<organism evidence="3 4">
    <name type="scientific">Mytilus coruscus</name>
    <name type="common">Sea mussel</name>
    <dbReference type="NCBI Taxonomy" id="42192"/>
    <lineage>
        <taxon>Eukaryota</taxon>
        <taxon>Metazoa</taxon>
        <taxon>Spiralia</taxon>
        <taxon>Lophotrochozoa</taxon>
        <taxon>Mollusca</taxon>
        <taxon>Bivalvia</taxon>
        <taxon>Autobranchia</taxon>
        <taxon>Pteriomorphia</taxon>
        <taxon>Mytilida</taxon>
        <taxon>Mytiloidea</taxon>
        <taxon>Mytilidae</taxon>
        <taxon>Mytilinae</taxon>
        <taxon>Mytilus</taxon>
    </lineage>
</organism>
<feature type="coiled-coil region" evidence="1">
    <location>
        <begin position="504"/>
        <end position="531"/>
    </location>
</feature>